<reference evidence="5 6" key="1">
    <citation type="submission" date="2016-01" db="EMBL/GenBank/DDBJ databases">
        <authorList>
            <person name="Oliw E.H."/>
        </authorList>
    </citation>
    <scope>NUCLEOTIDE SEQUENCE [LARGE SCALE GENOMIC DNA]</scope>
    <source>
        <strain evidence="5 6">DY10</strain>
    </source>
</reference>
<evidence type="ECO:0000313" key="5">
    <source>
        <dbReference type="EMBL" id="AQG79884.1"/>
    </source>
</evidence>
<dbReference type="Pfam" id="PF01037">
    <property type="entry name" value="AsnC_trans_reg"/>
    <property type="match status" value="1"/>
</dbReference>
<dbReference type="Gene3D" id="1.10.10.10">
    <property type="entry name" value="Winged helix-like DNA-binding domain superfamily/Winged helix DNA-binding domain"/>
    <property type="match status" value="1"/>
</dbReference>
<evidence type="ECO:0000256" key="2">
    <source>
        <dbReference type="ARBA" id="ARBA00023125"/>
    </source>
</evidence>
<dbReference type="SUPFAM" id="SSF46785">
    <property type="entry name" value="Winged helix' DNA-binding domain"/>
    <property type="match status" value="1"/>
</dbReference>
<dbReference type="OrthoDB" id="529868at2"/>
<dbReference type="GO" id="GO:0043200">
    <property type="term" value="P:response to amino acid"/>
    <property type="evidence" value="ECO:0007669"/>
    <property type="project" value="TreeGrafter"/>
</dbReference>
<dbReference type="InterPro" id="IPR019888">
    <property type="entry name" value="Tscrpt_reg_AsnC-like"/>
</dbReference>
<dbReference type="GO" id="GO:0006355">
    <property type="term" value="P:regulation of DNA-templated transcription"/>
    <property type="evidence" value="ECO:0007669"/>
    <property type="project" value="UniProtKB-ARBA"/>
</dbReference>
<dbReference type="AlphaFoldDB" id="A0A1P9WWY0"/>
<protein>
    <recommendedName>
        <fullName evidence="4">HTH asnC-type domain-containing protein</fullName>
    </recommendedName>
</protein>
<evidence type="ECO:0000313" key="6">
    <source>
        <dbReference type="Proteomes" id="UP000187941"/>
    </source>
</evidence>
<proteinExistence type="predicted"/>
<dbReference type="PRINTS" id="PR00033">
    <property type="entry name" value="HTHASNC"/>
</dbReference>
<dbReference type="PANTHER" id="PTHR30154">
    <property type="entry name" value="LEUCINE-RESPONSIVE REGULATORY PROTEIN"/>
    <property type="match status" value="1"/>
</dbReference>
<evidence type="ECO:0000256" key="3">
    <source>
        <dbReference type="ARBA" id="ARBA00023163"/>
    </source>
</evidence>
<dbReference type="InterPro" id="IPR036388">
    <property type="entry name" value="WH-like_DNA-bd_sf"/>
</dbReference>
<dbReference type="InterPro" id="IPR036390">
    <property type="entry name" value="WH_DNA-bd_sf"/>
</dbReference>
<dbReference type="KEGG" id="smon:AWR27_11445"/>
<dbReference type="RefSeq" id="WP_077131317.1">
    <property type="nucleotide sequence ID" value="NZ_CP014263.1"/>
</dbReference>
<dbReference type="Gene3D" id="3.30.70.920">
    <property type="match status" value="1"/>
</dbReference>
<dbReference type="CDD" id="cd00090">
    <property type="entry name" value="HTH_ARSR"/>
    <property type="match status" value="1"/>
</dbReference>
<name>A0A1P9WWY0_9BACT</name>
<sequence>MNATESQAIDNYVPDELDVQIMQSLQRDGRESFSDMARRLGIAVSTVSKRYVNLVDRGIVKIIGRVDPNKVGFNSYAAILVQVDGIQGISRVAAQIAELPEVSFLAMRTGEYDLEVNVMCCDNNHLLDLMNNHLSKIEGIRKTETVMYLKVYKWGQPELSLIR</sequence>
<dbReference type="PANTHER" id="PTHR30154:SF34">
    <property type="entry name" value="TRANSCRIPTIONAL REGULATOR AZLB"/>
    <property type="match status" value="1"/>
</dbReference>
<dbReference type="InterPro" id="IPR000485">
    <property type="entry name" value="AsnC-type_HTH_dom"/>
</dbReference>
<keyword evidence="1" id="KW-0805">Transcription regulation</keyword>
<dbReference type="PROSITE" id="PS50956">
    <property type="entry name" value="HTH_ASNC_2"/>
    <property type="match status" value="1"/>
</dbReference>
<dbReference type="GO" id="GO:0043565">
    <property type="term" value="F:sequence-specific DNA binding"/>
    <property type="evidence" value="ECO:0007669"/>
    <property type="project" value="InterPro"/>
</dbReference>
<evidence type="ECO:0000259" key="4">
    <source>
        <dbReference type="PROSITE" id="PS50956"/>
    </source>
</evidence>
<dbReference type="InterPro" id="IPR011991">
    <property type="entry name" value="ArsR-like_HTH"/>
</dbReference>
<organism evidence="5 6">
    <name type="scientific">Spirosoma montaniterrae</name>
    <dbReference type="NCBI Taxonomy" id="1178516"/>
    <lineage>
        <taxon>Bacteria</taxon>
        <taxon>Pseudomonadati</taxon>
        <taxon>Bacteroidota</taxon>
        <taxon>Cytophagia</taxon>
        <taxon>Cytophagales</taxon>
        <taxon>Cytophagaceae</taxon>
        <taxon>Spirosoma</taxon>
    </lineage>
</organism>
<dbReference type="Proteomes" id="UP000187941">
    <property type="component" value="Chromosome"/>
</dbReference>
<dbReference type="SUPFAM" id="SSF54909">
    <property type="entry name" value="Dimeric alpha+beta barrel"/>
    <property type="match status" value="1"/>
</dbReference>
<gene>
    <name evidence="5" type="ORF">AWR27_11445</name>
</gene>
<keyword evidence="2" id="KW-0238">DNA-binding</keyword>
<feature type="domain" description="HTH asnC-type" evidence="4">
    <location>
        <begin position="14"/>
        <end position="74"/>
    </location>
</feature>
<keyword evidence="6" id="KW-1185">Reference proteome</keyword>
<keyword evidence="3" id="KW-0804">Transcription</keyword>
<dbReference type="GO" id="GO:0005829">
    <property type="term" value="C:cytosol"/>
    <property type="evidence" value="ECO:0007669"/>
    <property type="project" value="TreeGrafter"/>
</dbReference>
<evidence type="ECO:0000256" key="1">
    <source>
        <dbReference type="ARBA" id="ARBA00023015"/>
    </source>
</evidence>
<dbReference type="EMBL" id="CP014263">
    <property type="protein sequence ID" value="AQG79884.1"/>
    <property type="molecule type" value="Genomic_DNA"/>
</dbReference>
<dbReference type="InterPro" id="IPR011008">
    <property type="entry name" value="Dimeric_a/b-barrel"/>
</dbReference>
<dbReference type="SMART" id="SM00344">
    <property type="entry name" value="HTH_ASNC"/>
    <property type="match status" value="1"/>
</dbReference>
<dbReference type="Pfam" id="PF13404">
    <property type="entry name" value="HTH_AsnC-type"/>
    <property type="match status" value="1"/>
</dbReference>
<accession>A0A1P9WWY0</accession>
<dbReference type="InterPro" id="IPR019887">
    <property type="entry name" value="Tscrpt_reg_AsnC/Lrp_C"/>
</dbReference>
<dbReference type="STRING" id="1178516.AWR27_11445"/>